<dbReference type="Proteomes" id="UP000297972">
    <property type="component" value="Unassembled WGS sequence"/>
</dbReference>
<evidence type="ECO:0000313" key="3">
    <source>
        <dbReference type="EMBL" id="TGN52604.1"/>
    </source>
</evidence>
<keyword evidence="5" id="KW-1185">Reference proteome</keyword>
<evidence type="ECO:0000313" key="4">
    <source>
        <dbReference type="Proteomes" id="UP000296374"/>
    </source>
</evidence>
<dbReference type="EMBL" id="CP038439">
    <property type="protein sequence ID" value="QBX33641.1"/>
    <property type="molecule type" value="Genomic_DNA"/>
</dbReference>
<keyword evidence="2" id="KW-0456">Lyase</keyword>
<keyword evidence="1" id="KW-0732">Signal</keyword>
<accession>A0A4Z1CKN5</accession>
<reference evidence="4 5" key="1">
    <citation type="submission" date="2019-03" db="EMBL/GenBank/DDBJ databases">
        <authorList>
            <person name="Li J."/>
        </authorList>
    </citation>
    <scope>NUCLEOTIDE SEQUENCE [LARGE SCALE GENOMIC DNA]</scope>
    <source>
        <strain evidence="4">2251</strain>
        <strain evidence="3 5">3058</strain>
    </source>
</reference>
<protein>
    <submittedName>
        <fullName evidence="2">Argininosuccinate lyase</fullName>
    </submittedName>
</protein>
<dbReference type="Proteomes" id="UP000296374">
    <property type="component" value="Chromosome"/>
</dbReference>
<feature type="chain" id="PRO_5041610146" evidence="1">
    <location>
        <begin position="24"/>
        <end position="53"/>
    </location>
</feature>
<dbReference type="KEGG" id="plia:E4191_02070"/>
<dbReference type="OrthoDB" id="7778899at2"/>
<name>A0A4P7HKM9_9RHOB</name>
<evidence type="ECO:0000256" key="1">
    <source>
        <dbReference type="SAM" id="SignalP"/>
    </source>
</evidence>
<dbReference type="PROSITE" id="PS51257">
    <property type="entry name" value="PROKAR_LIPOPROTEIN"/>
    <property type="match status" value="1"/>
</dbReference>
<dbReference type="EMBL" id="SRPG01000190">
    <property type="protein sequence ID" value="TGN52604.1"/>
    <property type="molecule type" value="Genomic_DNA"/>
</dbReference>
<organism evidence="2 4">
    <name type="scientific">Paracoccus liaowanqingii</name>
    <dbReference type="NCBI Taxonomy" id="2560053"/>
    <lineage>
        <taxon>Bacteria</taxon>
        <taxon>Pseudomonadati</taxon>
        <taxon>Pseudomonadota</taxon>
        <taxon>Alphaproteobacteria</taxon>
        <taxon>Rhodobacterales</taxon>
        <taxon>Paracoccaceae</taxon>
        <taxon>Paracoccus</taxon>
    </lineage>
</organism>
<evidence type="ECO:0000313" key="2">
    <source>
        <dbReference type="EMBL" id="QBX33641.1"/>
    </source>
</evidence>
<accession>A0A4P7HKM9</accession>
<dbReference type="GO" id="GO:0016829">
    <property type="term" value="F:lyase activity"/>
    <property type="evidence" value="ECO:0007669"/>
    <property type="project" value="UniProtKB-KW"/>
</dbReference>
<dbReference type="RefSeq" id="WP_135311938.1">
    <property type="nucleotide sequence ID" value="NZ_CP038439.1"/>
</dbReference>
<sequence>MIRLSLVALLAPVVMLSACGVDGAPQRPVEKPLQQQMGVTLSGDARIGVSARL</sequence>
<gene>
    <name evidence="2" type="ORF">E4191_02070</name>
    <name evidence="3" type="ORF">E4L95_16225</name>
</gene>
<evidence type="ECO:0000313" key="5">
    <source>
        <dbReference type="Proteomes" id="UP000297972"/>
    </source>
</evidence>
<feature type="signal peptide" evidence="1">
    <location>
        <begin position="1"/>
        <end position="23"/>
    </location>
</feature>
<proteinExistence type="predicted"/>
<reference evidence="2" key="2">
    <citation type="journal article" date="2020" name="Int. J. Syst. Evol. Microbiol.">
        <title>Paracoccus liaowanqingii sp. nov., isolated from Tibetan antelope (Pantholops hodgsonii).</title>
        <authorList>
            <person name="Li J."/>
            <person name="Lu S."/>
            <person name="Jin D."/>
            <person name="Yang J."/>
            <person name="Lai X.H."/>
            <person name="Huang Y."/>
            <person name="Tian Z."/>
            <person name="Dong K."/>
            <person name="Zhang S."/>
            <person name="Lei W."/>
            <person name="Pu J."/>
            <person name="Zhang G."/>
            <person name="Wu X."/>
            <person name="Huang Y."/>
            <person name="Ren Z."/>
            <person name="Wang S."/>
            <person name="Xu J."/>
        </authorList>
    </citation>
    <scope>NUCLEOTIDE SEQUENCE</scope>
    <source>
        <strain evidence="2">2251</strain>
    </source>
</reference>
<dbReference type="AlphaFoldDB" id="A0A4P7HKM9"/>